<dbReference type="NCBIfam" id="TIGR01865">
    <property type="entry name" value="cas_Csn1"/>
    <property type="match status" value="1"/>
</dbReference>
<dbReference type="Gene3D" id="3.30.420.10">
    <property type="entry name" value="Ribonuclease H-like superfamily/Ribonuclease H"/>
    <property type="match status" value="1"/>
</dbReference>
<dbReference type="GO" id="GO:0003676">
    <property type="term" value="F:nucleic acid binding"/>
    <property type="evidence" value="ECO:0007669"/>
    <property type="project" value="InterPro"/>
</dbReference>
<gene>
    <name evidence="2" type="ORF">NEILACOT_05270</name>
</gene>
<sequence>MNDTRYVNRFLCQFVADHILLTGKGKRRVFASNGQITNLLRGFWGLRKVRTENDRHHALDAVVVACSTVAMQQKITRFVRYKEMNAFDGKTIDKETGEVLHQKAHFPQPWEFFAQEVMIRVFGKPDGKPEFEEADTPEKLRTLLAEKLSSRPEAVHEYVTPLFVSRAPNRKMSGQGHMETVKSAKRLDEGISVLRVPLTQLKLKGLEKMVNREREPKLYDALKAQLETHKDDPAKAFAEPFYKYDKAGSRTQQVKAVRIEQVQKTGVWVRNHNGIADNATMVRVDVFEKGGKYYLVPIYSWQVAKGILPDRAVVAFKDEEDWTVMDDSFEFRFVLYANDLIKLTAKKNEFLGYFVSLNRATGAIDIRTHDTDSTKGKNGIFQSVGVKTALSFQKTKSTNSAKKSDHAV</sequence>
<dbReference type="Proteomes" id="UP000003843">
    <property type="component" value="Unassembled WGS sequence"/>
</dbReference>
<comment type="caution">
    <text evidence="2">The sequence shown here is derived from an EMBL/GenBank/DDBJ whole genome shotgun (WGS) entry which is preliminary data.</text>
</comment>
<dbReference type="EMBL" id="ACEQ02000033">
    <property type="protein sequence ID" value="EEZ74687.1"/>
    <property type="molecule type" value="Genomic_DNA"/>
</dbReference>
<dbReference type="InterPro" id="IPR036397">
    <property type="entry name" value="RNaseH_sf"/>
</dbReference>
<reference evidence="2 3" key="1">
    <citation type="submission" date="2009-10" db="EMBL/GenBank/DDBJ databases">
        <authorList>
            <person name="Weinstock G."/>
            <person name="Sodergren E."/>
            <person name="Clifton S."/>
            <person name="Fulton L."/>
            <person name="Fulton B."/>
            <person name="Courtney L."/>
            <person name="Fronick C."/>
            <person name="Harrison M."/>
            <person name="Strong C."/>
            <person name="Farmer C."/>
            <person name="Delahaunty K."/>
            <person name="Markovic C."/>
            <person name="Hall O."/>
            <person name="Minx P."/>
            <person name="Tomlinson C."/>
            <person name="Mitreva M."/>
            <person name="Nelson J."/>
            <person name="Hou S."/>
            <person name="Wollam A."/>
            <person name="Pepin K.H."/>
            <person name="Johnson M."/>
            <person name="Bhonagiri V."/>
            <person name="Nash W.E."/>
            <person name="Warren W."/>
            <person name="Chinwalla A."/>
            <person name="Mardis E.R."/>
            <person name="Wilson R.K."/>
        </authorList>
    </citation>
    <scope>NUCLEOTIDE SEQUENCE [LARGE SCALE GENOMIC DNA]</scope>
    <source>
        <strain evidence="2 3">ATCC 23970</strain>
    </source>
</reference>
<evidence type="ECO:0000259" key="1">
    <source>
        <dbReference type="Pfam" id="PF18541"/>
    </source>
</evidence>
<name>D0WCI8_NEILA</name>
<dbReference type="InterPro" id="IPR041383">
    <property type="entry name" value="RuvC_III"/>
</dbReference>
<dbReference type="Pfam" id="PF18541">
    <property type="entry name" value="RuvC_III"/>
    <property type="match status" value="1"/>
</dbReference>
<dbReference type="GO" id="GO:0004519">
    <property type="term" value="F:endonuclease activity"/>
    <property type="evidence" value="ECO:0007669"/>
    <property type="project" value="InterPro"/>
</dbReference>
<proteinExistence type="predicted"/>
<dbReference type="InterPro" id="IPR028629">
    <property type="entry name" value="Cas9"/>
</dbReference>
<evidence type="ECO:0000313" key="2">
    <source>
        <dbReference type="EMBL" id="EEZ74687.1"/>
    </source>
</evidence>
<protein>
    <recommendedName>
        <fullName evidence="1">RuvC endonuclease subdomain 3 domain-containing protein</fullName>
    </recommendedName>
</protein>
<feature type="domain" description="RuvC endonuclease subdomain 3" evidence="1">
    <location>
        <begin position="1"/>
        <end position="118"/>
    </location>
</feature>
<evidence type="ECO:0000313" key="3">
    <source>
        <dbReference type="Proteomes" id="UP000003843"/>
    </source>
</evidence>
<organism evidence="2 3">
    <name type="scientific">Neisseria lactamica ATCC 23970</name>
    <dbReference type="NCBI Taxonomy" id="546265"/>
    <lineage>
        <taxon>Bacteria</taxon>
        <taxon>Pseudomonadati</taxon>
        <taxon>Pseudomonadota</taxon>
        <taxon>Betaproteobacteria</taxon>
        <taxon>Neisseriales</taxon>
        <taxon>Neisseriaceae</taxon>
        <taxon>Neisseria</taxon>
    </lineage>
</organism>
<accession>D0WCI8</accession>
<dbReference type="AlphaFoldDB" id="D0WCI8"/>